<accession>A0A3M7Q1K5</accession>
<feature type="transmembrane region" description="Helical" evidence="1">
    <location>
        <begin position="93"/>
        <end position="113"/>
    </location>
</feature>
<dbReference type="PANTHER" id="PTHR12246">
    <property type="entry name" value="PALMITOYLTRANSFERASE ZDHHC16"/>
    <property type="match status" value="1"/>
</dbReference>
<evidence type="ECO:0000256" key="1">
    <source>
        <dbReference type="SAM" id="Phobius"/>
    </source>
</evidence>
<dbReference type="STRING" id="10195.A0A3M7Q1K5"/>
<keyword evidence="1" id="KW-0812">Transmembrane</keyword>
<dbReference type="Proteomes" id="UP000276133">
    <property type="component" value="Unassembled WGS sequence"/>
</dbReference>
<feature type="transmembrane region" description="Helical" evidence="1">
    <location>
        <begin position="66"/>
        <end position="86"/>
    </location>
</feature>
<gene>
    <name evidence="2" type="ORF">BpHYR1_008860</name>
</gene>
<keyword evidence="2" id="KW-0808">Transferase</keyword>
<feature type="transmembrane region" description="Helical" evidence="1">
    <location>
        <begin position="147"/>
        <end position="168"/>
    </location>
</feature>
<feature type="transmembrane region" description="Helical" evidence="1">
    <location>
        <begin position="39"/>
        <end position="60"/>
    </location>
</feature>
<evidence type="ECO:0000313" key="3">
    <source>
        <dbReference type="Proteomes" id="UP000276133"/>
    </source>
</evidence>
<organism evidence="2 3">
    <name type="scientific">Brachionus plicatilis</name>
    <name type="common">Marine rotifer</name>
    <name type="synonym">Brachionus muelleri</name>
    <dbReference type="NCBI Taxonomy" id="10195"/>
    <lineage>
        <taxon>Eukaryota</taxon>
        <taxon>Metazoa</taxon>
        <taxon>Spiralia</taxon>
        <taxon>Gnathifera</taxon>
        <taxon>Rotifera</taxon>
        <taxon>Eurotatoria</taxon>
        <taxon>Monogononta</taxon>
        <taxon>Pseudotrocha</taxon>
        <taxon>Ploima</taxon>
        <taxon>Brachionidae</taxon>
        <taxon>Brachionus</taxon>
    </lineage>
</organism>
<dbReference type="InterPro" id="IPR039859">
    <property type="entry name" value="PFA4/ZDH16/20/ERF2-like"/>
</dbReference>
<proteinExistence type="predicted"/>
<name>A0A3M7Q1K5_BRAPC</name>
<sequence length="251" mass="29329">MRPKLIYYTFFYNENNDSLTLIEAFLYPFVEYISKIFRIIGWILVCLVIILITNMIFLYLSVILPQIYTTTLTNFLIHFIIGNWLAVNTVFHYYMDCIYLTTFGFYYYSAYVYPKTELNIFSFIINLGSIPSPRGQGIYFTFNAIEFFLSFVAIFAVGGLAAINSFIISNGATNIELRSMRIPCVPSTYSNARNPYDLGFRENWKIFLGFNDFRSFILKVVLPSTHKPLGDGIDWSDYFNQREHNIFLTQM</sequence>
<evidence type="ECO:0000313" key="2">
    <source>
        <dbReference type="EMBL" id="RNA04818.1"/>
    </source>
</evidence>
<keyword evidence="1" id="KW-1133">Transmembrane helix</keyword>
<dbReference type="EMBL" id="REGN01007950">
    <property type="protein sequence ID" value="RNA04818.1"/>
    <property type="molecule type" value="Genomic_DNA"/>
</dbReference>
<reference evidence="2 3" key="1">
    <citation type="journal article" date="2018" name="Sci. Rep.">
        <title>Genomic signatures of local adaptation to the degree of environmental predictability in rotifers.</title>
        <authorList>
            <person name="Franch-Gras L."/>
            <person name="Hahn C."/>
            <person name="Garcia-Roger E.M."/>
            <person name="Carmona M.J."/>
            <person name="Serra M."/>
            <person name="Gomez A."/>
        </authorList>
    </citation>
    <scope>NUCLEOTIDE SEQUENCE [LARGE SCALE GENOMIC DNA]</scope>
    <source>
        <strain evidence="2">HYR1</strain>
    </source>
</reference>
<comment type="caution">
    <text evidence="2">The sequence shown here is derived from an EMBL/GenBank/DDBJ whole genome shotgun (WGS) entry which is preliminary data.</text>
</comment>
<keyword evidence="1" id="KW-0472">Membrane</keyword>
<protein>
    <submittedName>
        <fullName evidence="2">Putative palmitoyltransferase ZDHHC16 isoform X5</fullName>
    </submittedName>
</protein>
<keyword evidence="3" id="KW-1185">Reference proteome</keyword>
<dbReference type="AlphaFoldDB" id="A0A3M7Q1K5"/>
<dbReference type="GO" id="GO:0016409">
    <property type="term" value="F:palmitoyltransferase activity"/>
    <property type="evidence" value="ECO:0007669"/>
    <property type="project" value="InterPro"/>
</dbReference>
<dbReference type="OrthoDB" id="331948at2759"/>